<accession>A0A9X3WNH3</accession>
<dbReference type="Gene3D" id="3.30.310.100">
    <property type="entry name" value="YugN-like"/>
    <property type="match status" value="1"/>
</dbReference>
<comment type="caution">
    <text evidence="1">The sequence shown here is derived from an EMBL/GenBank/DDBJ whole genome shotgun (WGS) entry which is preliminary data.</text>
</comment>
<dbReference type="EMBL" id="JAMQKB010000001">
    <property type="protein sequence ID" value="MDC3422915.1"/>
    <property type="molecule type" value="Genomic_DNA"/>
</dbReference>
<dbReference type="Pfam" id="PF08868">
    <property type="entry name" value="YugN"/>
    <property type="match status" value="1"/>
</dbReference>
<dbReference type="RefSeq" id="WP_272434544.1">
    <property type="nucleotide sequence ID" value="NZ_JAMQKB010000001.1"/>
</dbReference>
<protein>
    <submittedName>
        <fullName evidence="1">YugN-like family protein</fullName>
    </submittedName>
</protein>
<dbReference type="AlphaFoldDB" id="A0A9X3WNH3"/>
<dbReference type="Proteomes" id="UP001145050">
    <property type="component" value="Unassembled WGS sequence"/>
</dbReference>
<keyword evidence="2" id="KW-1185">Reference proteome</keyword>
<dbReference type="InterPro" id="IPR036491">
    <property type="entry name" value="YugN-like_sf"/>
</dbReference>
<name>A0A9X3WNH3_9BACI</name>
<proteinExistence type="predicted"/>
<gene>
    <name evidence="1" type="ORF">NC797_00150</name>
</gene>
<reference evidence="1" key="1">
    <citation type="submission" date="2022-06" db="EMBL/GenBank/DDBJ databases">
        <title>Aquibacillus sp. a new bacterium isolated from soil saline samples.</title>
        <authorList>
            <person name="Galisteo C."/>
            <person name="De La Haba R."/>
            <person name="Sanchez-Porro C."/>
            <person name="Ventosa A."/>
        </authorList>
    </citation>
    <scope>NUCLEOTIDE SEQUENCE</scope>
    <source>
        <strain evidence="1">3ASR75-11</strain>
    </source>
</reference>
<sequence length="134" mass="15126">MIPITSKLEDSVFPLDDLEAQLKPLGFTIGGNWEYDQGSFDYKIATDNGYQFLRIPFITTDGNLDGPSARVRLGKPFLLAHQYQNELDDHVKNGAVRGAFDQFQEPADSDAEVPDYYVEKGKQLIDQLEQLLVE</sequence>
<evidence type="ECO:0000313" key="2">
    <source>
        <dbReference type="Proteomes" id="UP001145050"/>
    </source>
</evidence>
<dbReference type="SUPFAM" id="SSF160755">
    <property type="entry name" value="YugN-like"/>
    <property type="match status" value="1"/>
</dbReference>
<organism evidence="1 2">
    <name type="scientific">Terrihalobacillus insolitus</name>
    <dbReference type="NCBI Taxonomy" id="2950438"/>
    <lineage>
        <taxon>Bacteria</taxon>
        <taxon>Bacillati</taxon>
        <taxon>Bacillota</taxon>
        <taxon>Bacilli</taxon>
        <taxon>Bacillales</taxon>
        <taxon>Bacillaceae</taxon>
        <taxon>Terrihalobacillus</taxon>
    </lineage>
</organism>
<evidence type="ECO:0000313" key="1">
    <source>
        <dbReference type="EMBL" id="MDC3422915.1"/>
    </source>
</evidence>
<dbReference type="InterPro" id="IPR014967">
    <property type="entry name" value="Uncharacterised_YugN-like"/>
</dbReference>